<organism evidence="7 8">
    <name type="scientific">Hydnum rufescens UP504</name>
    <dbReference type="NCBI Taxonomy" id="1448309"/>
    <lineage>
        <taxon>Eukaryota</taxon>
        <taxon>Fungi</taxon>
        <taxon>Dikarya</taxon>
        <taxon>Basidiomycota</taxon>
        <taxon>Agaricomycotina</taxon>
        <taxon>Agaricomycetes</taxon>
        <taxon>Cantharellales</taxon>
        <taxon>Hydnaceae</taxon>
        <taxon>Hydnum</taxon>
    </lineage>
</organism>
<feature type="transmembrane region" description="Helical" evidence="6">
    <location>
        <begin position="151"/>
        <end position="172"/>
    </location>
</feature>
<evidence type="ECO:0000256" key="6">
    <source>
        <dbReference type="SAM" id="Phobius"/>
    </source>
</evidence>
<evidence type="ECO:0000256" key="5">
    <source>
        <dbReference type="ARBA" id="ARBA00023136"/>
    </source>
</evidence>
<feature type="transmembrane region" description="Helical" evidence="6">
    <location>
        <begin position="371"/>
        <end position="395"/>
    </location>
</feature>
<dbReference type="EMBL" id="MU128910">
    <property type="protein sequence ID" value="KAF9520827.1"/>
    <property type="molecule type" value="Genomic_DNA"/>
</dbReference>
<accession>A0A9P6BBK9</accession>
<dbReference type="GO" id="GO:0016020">
    <property type="term" value="C:membrane"/>
    <property type="evidence" value="ECO:0007669"/>
    <property type="project" value="UniProtKB-SubCell"/>
</dbReference>
<dbReference type="Pfam" id="PF07690">
    <property type="entry name" value="MFS_1"/>
    <property type="match status" value="1"/>
</dbReference>
<evidence type="ECO:0000256" key="2">
    <source>
        <dbReference type="ARBA" id="ARBA00022448"/>
    </source>
</evidence>
<dbReference type="AlphaFoldDB" id="A0A9P6BBK9"/>
<keyword evidence="5 6" id="KW-0472">Membrane</keyword>
<keyword evidence="4 6" id="KW-1133">Transmembrane helix</keyword>
<dbReference type="InterPro" id="IPR036259">
    <property type="entry name" value="MFS_trans_sf"/>
</dbReference>
<evidence type="ECO:0008006" key="9">
    <source>
        <dbReference type="Google" id="ProtNLM"/>
    </source>
</evidence>
<feature type="transmembrane region" description="Helical" evidence="6">
    <location>
        <begin position="215"/>
        <end position="235"/>
    </location>
</feature>
<evidence type="ECO:0000313" key="7">
    <source>
        <dbReference type="EMBL" id="KAF9520827.1"/>
    </source>
</evidence>
<dbReference type="OrthoDB" id="6730379at2759"/>
<gene>
    <name evidence="7" type="ORF">BS47DRAFT_1370309</name>
</gene>
<sequence length="512" mass="57654">MKSNGFAEEDTLKHGKVVVDSSLVDDAAVFISSDDELLDPAAAAKVRAKIDKHLLPLMLALYWLDVQFIDKTTLGNSANLGIKHTAHLNANHNWLGTVFYLSYLVFEYPQNLALQRFPVGKWMACNIFIWAIALASHAACHSFGALFAVRFILGMCEGSITAGFLIVTSMFWTHKEQSVRVGYWFLMNGTAQIVAGLVTFGLVHIKHSPLAPWQWYLLITGILTLCIAVLFWFFFPDNPQTAWFLTPEERTIAIKRIRSNQSGVENKHFKLGQMLEALRDPKTWIFSLFNIPNSLTNQRAIIVKSFGFSTLVVTLLGCIDGLIEIVTIFSAVKIVERIPNSRASVAALYYIPNMLGAILILALPWQNRNGLLAATYLTDIASSGFVLSLGWVTAVTAGHTKRVTTQAIMLSSYCVGNIVGPQMWQQQYVPRNRVPWGVILGCFTICPLLYSLLRWRLARENRRRDLEEDSVETIQDTYIIREKADGTKVETHIDEAFLDLTDIENRKFRYVL</sequence>
<dbReference type="InterPro" id="IPR011701">
    <property type="entry name" value="MFS"/>
</dbReference>
<feature type="transmembrane region" description="Helical" evidence="6">
    <location>
        <begin position="119"/>
        <end position="139"/>
    </location>
</feature>
<evidence type="ECO:0000256" key="4">
    <source>
        <dbReference type="ARBA" id="ARBA00022989"/>
    </source>
</evidence>
<evidence type="ECO:0000256" key="3">
    <source>
        <dbReference type="ARBA" id="ARBA00022692"/>
    </source>
</evidence>
<keyword evidence="8" id="KW-1185">Reference proteome</keyword>
<dbReference type="Proteomes" id="UP000886523">
    <property type="component" value="Unassembled WGS sequence"/>
</dbReference>
<feature type="transmembrane region" description="Helical" evidence="6">
    <location>
        <begin position="311"/>
        <end position="335"/>
    </location>
</feature>
<feature type="transmembrane region" description="Helical" evidence="6">
    <location>
        <begin position="436"/>
        <end position="453"/>
    </location>
</feature>
<dbReference type="PANTHER" id="PTHR43791:SF63">
    <property type="entry name" value="HIGH AFFINITY CYSTEINE TRANSPORTER"/>
    <property type="match status" value="1"/>
</dbReference>
<comment type="subcellular location">
    <subcellularLocation>
        <location evidence="1">Membrane</location>
        <topology evidence="1">Multi-pass membrane protein</topology>
    </subcellularLocation>
</comment>
<evidence type="ECO:0000256" key="1">
    <source>
        <dbReference type="ARBA" id="ARBA00004141"/>
    </source>
</evidence>
<feature type="transmembrane region" description="Helical" evidence="6">
    <location>
        <begin position="347"/>
        <end position="365"/>
    </location>
</feature>
<evidence type="ECO:0000313" key="8">
    <source>
        <dbReference type="Proteomes" id="UP000886523"/>
    </source>
</evidence>
<comment type="caution">
    <text evidence="7">The sequence shown here is derived from an EMBL/GenBank/DDBJ whole genome shotgun (WGS) entry which is preliminary data.</text>
</comment>
<dbReference type="Gene3D" id="1.20.1250.20">
    <property type="entry name" value="MFS general substrate transporter like domains"/>
    <property type="match status" value="1"/>
</dbReference>
<proteinExistence type="predicted"/>
<dbReference type="PANTHER" id="PTHR43791">
    <property type="entry name" value="PERMEASE-RELATED"/>
    <property type="match status" value="1"/>
</dbReference>
<protein>
    <recommendedName>
        <fullName evidence="9">MFS general substrate transporter</fullName>
    </recommendedName>
</protein>
<feature type="transmembrane region" description="Helical" evidence="6">
    <location>
        <begin position="184"/>
        <end position="203"/>
    </location>
</feature>
<dbReference type="GO" id="GO:0022857">
    <property type="term" value="F:transmembrane transporter activity"/>
    <property type="evidence" value="ECO:0007669"/>
    <property type="project" value="InterPro"/>
</dbReference>
<reference evidence="7" key="1">
    <citation type="journal article" date="2020" name="Nat. Commun.">
        <title>Large-scale genome sequencing of mycorrhizal fungi provides insights into the early evolution of symbiotic traits.</title>
        <authorList>
            <person name="Miyauchi S."/>
            <person name="Kiss E."/>
            <person name="Kuo A."/>
            <person name="Drula E."/>
            <person name="Kohler A."/>
            <person name="Sanchez-Garcia M."/>
            <person name="Morin E."/>
            <person name="Andreopoulos B."/>
            <person name="Barry K.W."/>
            <person name="Bonito G."/>
            <person name="Buee M."/>
            <person name="Carver A."/>
            <person name="Chen C."/>
            <person name="Cichocki N."/>
            <person name="Clum A."/>
            <person name="Culley D."/>
            <person name="Crous P.W."/>
            <person name="Fauchery L."/>
            <person name="Girlanda M."/>
            <person name="Hayes R.D."/>
            <person name="Keri Z."/>
            <person name="LaButti K."/>
            <person name="Lipzen A."/>
            <person name="Lombard V."/>
            <person name="Magnuson J."/>
            <person name="Maillard F."/>
            <person name="Murat C."/>
            <person name="Nolan M."/>
            <person name="Ohm R.A."/>
            <person name="Pangilinan J."/>
            <person name="Pereira M.F."/>
            <person name="Perotto S."/>
            <person name="Peter M."/>
            <person name="Pfister S."/>
            <person name="Riley R."/>
            <person name="Sitrit Y."/>
            <person name="Stielow J.B."/>
            <person name="Szollosi G."/>
            <person name="Zifcakova L."/>
            <person name="Stursova M."/>
            <person name="Spatafora J.W."/>
            <person name="Tedersoo L."/>
            <person name="Vaario L.M."/>
            <person name="Yamada A."/>
            <person name="Yan M."/>
            <person name="Wang P."/>
            <person name="Xu J."/>
            <person name="Bruns T."/>
            <person name="Baldrian P."/>
            <person name="Vilgalys R."/>
            <person name="Dunand C."/>
            <person name="Henrissat B."/>
            <person name="Grigoriev I.V."/>
            <person name="Hibbett D."/>
            <person name="Nagy L.G."/>
            <person name="Martin F.M."/>
        </authorList>
    </citation>
    <scope>NUCLEOTIDE SEQUENCE</scope>
    <source>
        <strain evidence="7">UP504</strain>
    </source>
</reference>
<keyword evidence="3 6" id="KW-0812">Transmembrane</keyword>
<name>A0A9P6BBK9_9AGAM</name>
<dbReference type="SUPFAM" id="SSF103473">
    <property type="entry name" value="MFS general substrate transporter"/>
    <property type="match status" value="1"/>
</dbReference>
<keyword evidence="2" id="KW-0813">Transport</keyword>